<feature type="compositionally biased region" description="Gly residues" evidence="1">
    <location>
        <begin position="377"/>
        <end position="408"/>
    </location>
</feature>
<feature type="region of interest" description="Disordered" evidence="1">
    <location>
        <begin position="181"/>
        <end position="505"/>
    </location>
</feature>
<sequence length="505" mass="53048">MTEGGVSVRQLGGALSIPELVRLILAGSSADWRSGATQANELAQDHAAISDRARQALTRLESSWTGGGADAARARISPAVETTYQASSAYENNARTLNDASYAFDRLKSEVEPMPDQPPTRGIWDAITPWDTDTEVEINRYRELEERNRRAYEAYEQHTLTTLQQVTYDYGKLHEFGTGEVTLNKNEEETGRARSSDQEVRTSEEKGDKGGTRRDDGGSDDSRGQKKDEKSDQKNDQKNDDDRGQKKDEKKDQKNEEKNRIEGSGPDPDNLRPAVHYLGPEDSSIVRTHSGGDGFTGGNRTGLDSEFTGGNRTGLDSEFTGGRGTDSTSVSGYRPPSETSSTYRPAAYQPSTFPPLSQSTSSGSGSPGSWAVTGGSPITGGYSGSSVGGGSSSGVSGGRPGAGVGGAVGSPPGPGRGSGAAPFGTSATPGQGAVRPGAAGAVGRGGVAPMGAMGAPGGRGQGAEDSEHQRNYIEDTDEAFSFGEDDEEWRDPETGHIVTPPTIGE</sequence>
<evidence type="ECO:0000256" key="1">
    <source>
        <dbReference type="SAM" id="MobiDB-lite"/>
    </source>
</evidence>
<evidence type="ECO:0000313" key="3">
    <source>
        <dbReference type="Proteomes" id="UP000005087"/>
    </source>
</evidence>
<dbReference type="eggNOG" id="ENOG5031M53">
    <property type="taxonomic scope" value="Bacteria"/>
</dbReference>
<feature type="compositionally biased region" description="Gly residues" evidence="1">
    <location>
        <begin position="291"/>
        <end position="300"/>
    </location>
</feature>
<dbReference type="Proteomes" id="UP000005087">
    <property type="component" value="Chromosome"/>
</dbReference>
<reference evidence="2 3" key="1">
    <citation type="submission" date="2011-09" db="EMBL/GenBank/DDBJ databases">
        <authorList>
            <consortium name="US DOE Joint Genome Institute (JGI-PGF)"/>
            <person name="Lucas S."/>
            <person name="Han J."/>
            <person name="Lapidus A."/>
            <person name="Cheng J.-F."/>
            <person name="Goodwin L."/>
            <person name="Pitluck S."/>
            <person name="Peters L."/>
            <person name="Land M.L."/>
            <person name="Hauser L."/>
            <person name="Brambilla E."/>
            <person name="Klenk H.-P."/>
            <person name="Woyke T.J."/>
        </authorList>
    </citation>
    <scope>NUCLEOTIDE SEQUENCE [LARGE SCALE GENOMIC DNA]</scope>
    <source>
        <strain evidence="2 3">K62</strain>
    </source>
</reference>
<dbReference type="EMBL" id="CM001484">
    <property type="protein sequence ID" value="EIF00780.1"/>
    <property type="molecule type" value="Genomic_DNA"/>
</dbReference>
<keyword evidence="3" id="KW-1185">Reference proteome</keyword>
<feature type="compositionally biased region" description="Acidic residues" evidence="1">
    <location>
        <begin position="474"/>
        <end position="490"/>
    </location>
</feature>
<evidence type="ECO:0000313" key="2">
    <source>
        <dbReference type="EMBL" id="EIF00780.1"/>
    </source>
</evidence>
<dbReference type="Gene3D" id="1.20.1260.20">
    <property type="entry name" value="PPE superfamily"/>
    <property type="match status" value="1"/>
</dbReference>
<feature type="compositionally biased region" description="Gly residues" evidence="1">
    <location>
        <begin position="440"/>
        <end position="461"/>
    </location>
</feature>
<accession>I1D755</accession>
<dbReference type="HOGENOM" id="CLU_639183_0_0_11"/>
<gene>
    <name evidence="2" type="ORF">SacglDRAFT_03937</name>
</gene>
<name>I1D755_9PSEU</name>
<protein>
    <recommendedName>
        <fullName evidence="4">PPE family protein</fullName>
    </recommendedName>
</protein>
<feature type="compositionally biased region" description="Basic and acidic residues" evidence="1">
    <location>
        <begin position="185"/>
        <end position="261"/>
    </location>
</feature>
<reference evidence="3" key="2">
    <citation type="submission" date="2012-01" db="EMBL/GenBank/DDBJ databases">
        <title>Noncontiguous Finished sequence of chromosome of Saccharomonospora glauca K62.</title>
        <authorList>
            <consortium name="US DOE Joint Genome Institute"/>
            <person name="Lucas S."/>
            <person name="Han J."/>
            <person name="Lapidus A."/>
            <person name="Cheng J.-F."/>
            <person name="Goodwin L."/>
            <person name="Pitluck S."/>
            <person name="Peters L."/>
            <person name="Mikhailova N."/>
            <person name="Held B."/>
            <person name="Detter J.C."/>
            <person name="Han C."/>
            <person name="Tapia R."/>
            <person name="Land M."/>
            <person name="Hauser L."/>
            <person name="Kyrpides N."/>
            <person name="Ivanova N."/>
            <person name="Pagani I."/>
            <person name="Brambilla E.-M."/>
            <person name="Klenk H.-P."/>
            <person name="Woyke T."/>
        </authorList>
    </citation>
    <scope>NUCLEOTIDE SEQUENCE [LARGE SCALE GENOMIC DNA]</scope>
    <source>
        <strain evidence="3">K62</strain>
    </source>
</reference>
<dbReference type="SUPFAM" id="SSF140459">
    <property type="entry name" value="PE/PPE dimer-like"/>
    <property type="match status" value="1"/>
</dbReference>
<feature type="compositionally biased region" description="Low complexity" evidence="1">
    <location>
        <begin position="430"/>
        <end position="439"/>
    </location>
</feature>
<dbReference type="RefSeq" id="WP_005466604.1">
    <property type="nucleotide sequence ID" value="NZ_CM001484.1"/>
</dbReference>
<feature type="compositionally biased region" description="Polar residues" evidence="1">
    <location>
        <begin position="325"/>
        <end position="343"/>
    </location>
</feature>
<dbReference type="STRING" id="928724.SacglDRAFT_03937"/>
<feature type="compositionally biased region" description="Low complexity" evidence="1">
    <location>
        <begin position="354"/>
        <end position="369"/>
    </location>
</feature>
<dbReference type="AlphaFoldDB" id="I1D755"/>
<dbReference type="InterPro" id="IPR038332">
    <property type="entry name" value="PPE_sf"/>
</dbReference>
<evidence type="ECO:0008006" key="4">
    <source>
        <dbReference type="Google" id="ProtNLM"/>
    </source>
</evidence>
<organism evidence="2 3">
    <name type="scientific">Saccharomonospora glauca K62</name>
    <dbReference type="NCBI Taxonomy" id="928724"/>
    <lineage>
        <taxon>Bacteria</taxon>
        <taxon>Bacillati</taxon>
        <taxon>Actinomycetota</taxon>
        <taxon>Actinomycetes</taxon>
        <taxon>Pseudonocardiales</taxon>
        <taxon>Pseudonocardiaceae</taxon>
        <taxon>Saccharomonospora</taxon>
    </lineage>
</organism>
<proteinExistence type="predicted"/>